<dbReference type="SUPFAM" id="SSF141371">
    <property type="entry name" value="PilZ domain-like"/>
    <property type="match status" value="1"/>
</dbReference>
<organism evidence="3 4">
    <name type="scientific">Proteiniclasticum ruminis</name>
    <dbReference type="NCBI Taxonomy" id="398199"/>
    <lineage>
        <taxon>Bacteria</taxon>
        <taxon>Bacillati</taxon>
        <taxon>Bacillota</taxon>
        <taxon>Clostridia</taxon>
        <taxon>Eubacteriales</taxon>
        <taxon>Clostridiaceae</taxon>
        <taxon>Proteiniclasticum</taxon>
    </lineage>
</organism>
<evidence type="ECO:0000259" key="1">
    <source>
        <dbReference type="Pfam" id="PF07238"/>
    </source>
</evidence>
<protein>
    <submittedName>
        <fullName evidence="3">C-di-GMP-binding flagellar brake protein YcgR, contains PilZNR and PilZ domains</fullName>
    </submittedName>
</protein>
<feature type="domain" description="PilZ" evidence="1">
    <location>
        <begin position="136"/>
        <end position="214"/>
    </location>
</feature>
<name>A0A1G8HWU6_9CLOT</name>
<evidence type="ECO:0000259" key="2">
    <source>
        <dbReference type="Pfam" id="PF12945"/>
    </source>
</evidence>
<dbReference type="EMBL" id="FNDZ01000001">
    <property type="protein sequence ID" value="SDI11084.1"/>
    <property type="molecule type" value="Genomic_DNA"/>
</dbReference>
<keyword evidence="3" id="KW-0966">Cell projection</keyword>
<evidence type="ECO:0000313" key="4">
    <source>
        <dbReference type="Proteomes" id="UP000183255"/>
    </source>
</evidence>
<keyword evidence="3" id="KW-0969">Cilium</keyword>
<dbReference type="GO" id="GO:0035438">
    <property type="term" value="F:cyclic-di-GMP binding"/>
    <property type="evidence" value="ECO:0007669"/>
    <property type="project" value="InterPro"/>
</dbReference>
<dbReference type="Pfam" id="PF07238">
    <property type="entry name" value="PilZ"/>
    <property type="match status" value="1"/>
</dbReference>
<evidence type="ECO:0000313" key="3">
    <source>
        <dbReference type="EMBL" id="SDI11084.1"/>
    </source>
</evidence>
<accession>A0A1G8HWU6</accession>
<dbReference type="AlphaFoldDB" id="A0A1G8HWU6"/>
<dbReference type="Pfam" id="PF12945">
    <property type="entry name" value="PilZNR"/>
    <property type="match status" value="1"/>
</dbReference>
<keyword evidence="3" id="KW-0282">Flagellum</keyword>
<reference evidence="3 4" key="1">
    <citation type="submission" date="2016-10" db="EMBL/GenBank/DDBJ databases">
        <authorList>
            <person name="de Groot N.N."/>
        </authorList>
    </citation>
    <scope>NUCLEOTIDE SEQUENCE [LARGE SCALE GENOMIC DNA]</scope>
    <source>
        <strain evidence="3 4">CGMCC 1.5058</strain>
    </source>
</reference>
<feature type="domain" description="Type III secretion system flagellar brake protein YcgR PilZN" evidence="2">
    <location>
        <begin position="6"/>
        <end position="82"/>
    </location>
</feature>
<dbReference type="InterPro" id="IPR009875">
    <property type="entry name" value="PilZ_domain"/>
</dbReference>
<proteinExistence type="predicted"/>
<dbReference type="RefSeq" id="WP_031574159.1">
    <property type="nucleotide sequence ID" value="NZ_FNDZ01000001.1"/>
</dbReference>
<dbReference type="Gene3D" id="2.40.10.220">
    <property type="entry name" value="predicted glycosyltransferase like domains"/>
    <property type="match status" value="1"/>
</dbReference>
<dbReference type="InterPro" id="IPR009926">
    <property type="entry name" value="T3SS_YcgR_PilZN"/>
</dbReference>
<sequence>MDFITIGGKIQLTTEDGNILEAMVSDKTDHSVDFSIPADDKRFRFFHEGEKVEAVVYHSAKGMYFTGVIVKRVKAEAPTYTIARLENFKTIQRRNFVRVSCTEEILYTANDYITNSVSFSKDLKAVGDEIARYMKPGFMVDLSAGGMKITCEEDIKEGKRIILEFVMNNRKIQLWGTVMHRELMVKPSGIKYDYGIRFDHITEKMQETIVNHVFLLMRKSTKR</sequence>
<dbReference type="Proteomes" id="UP000183255">
    <property type="component" value="Unassembled WGS sequence"/>
</dbReference>
<gene>
    <name evidence="3" type="ORF">SAMN05421804_101706</name>
</gene>